<dbReference type="RefSeq" id="WP_114031084.1">
    <property type="nucleotide sequence ID" value="NZ_QOIL01000014.1"/>
</dbReference>
<dbReference type="EMBL" id="QOIL01000014">
    <property type="protein sequence ID" value="RCG28172.1"/>
    <property type="molecule type" value="Genomic_DNA"/>
</dbReference>
<keyword evidence="3" id="KW-1185">Reference proteome</keyword>
<evidence type="ECO:0000313" key="2">
    <source>
        <dbReference type="EMBL" id="RCG28172.1"/>
    </source>
</evidence>
<dbReference type="AlphaFoldDB" id="A0A367FE99"/>
<dbReference type="InterPro" id="IPR007278">
    <property type="entry name" value="DUF397"/>
</dbReference>
<evidence type="ECO:0000259" key="1">
    <source>
        <dbReference type="Pfam" id="PF04149"/>
    </source>
</evidence>
<dbReference type="OrthoDB" id="4301277at2"/>
<comment type="caution">
    <text evidence="2">The sequence shown here is derived from an EMBL/GenBank/DDBJ whole genome shotgun (WGS) entry which is preliminary data.</text>
</comment>
<evidence type="ECO:0000313" key="3">
    <source>
        <dbReference type="Proteomes" id="UP000253094"/>
    </source>
</evidence>
<dbReference type="Proteomes" id="UP000253094">
    <property type="component" value="Unassembled WGS sequence"/>
</dbReference>
<dbReference type="Pfam" id="PF04149">
    <property type="entry name" value="DUF397"/>
    <property type="match status" value="1"/>
</dbReference>
<name>A0A367FE99_9ACTN</name>
<gene>
    <name evidence="2" type="ORF">DQ384_23760</name>
</gene>
<feature type="domain" description="DUF397" evidence="1">
    <location>
        <begin position="2"/>
        <end position="38"/>
    </location>
</feature>
<proteinExistence type="predicted"/>
<sequence length="45" mass="4662">MEVARNLPGVTAVRDGKNPDGPVLLFVPGEWGAFLHGLSSGDLTA</sequence>
<protein>
    <submittedName>
        <fullName evidence="2">DUF397 domain-containing protein</fullName>
    </submittedName>
</protein>
<organism evidence="2 3">
    <name type="scientific">Sphaerisporangium album</name>
    <dbReference type="NCBI Taxonomy" id="509200"/>
    <lineage>
        <taxon>Bacteria</taxon>
        <taxon>Bacillati</taxon>
        <taxon>Actinomycetota</taxon>
        <taxon>Actinomycetes</taxon>
        <taxon>Streptosporangiales</taxon>
        <taxon>Streptosporangiaceae</taxon>
        <taxon>Sphaerisporangium</taxon>
    </lineage>
</organism>
<reference evidence="2 3" key="1">
    <citation type="submission" date="2018-06" db="EMBL/GenBank/DDBJ databases">
        <title>Sphaerisporangium craniellae sp. nov., isolated from a marine sponge in the South China Sea.</title>
        <authorList>
            <person name="Li L."/>
        </authorList>
    </citation>
    <scope>NUCLEOTIDE SEQUENCE [LARGE SCALE GENOMIC DNA]</scope>
    <source>
        <strain evidence="2 3">CCTCC AA 208026</strain>
    </source>
</reference>
<accession>A0A367FE99</accession>